<dbReference type="EMBL" id="BAAATR010000005">
    <property type="protein sequence ID" value="GAA2235161.1"/>
    <property type="molecule type" value="Genomic_DNA"/>
</dbReference>
<dbReference type="PANTHER" id="PTHR32322:SF2">
    <property type="entry name" value="EAMA DOMAIN-CONTAINING PROTEIN"/>
    <property type="match status" value="1"/>
</dbReference>
<evidence type="ECO:0000313" key="9">
    <source>
        <dbReference type="EMBL" id="GAA2235161.1"/>
    </source>
</evidence>
<feature type="region of interest" description="Disordered" evidence="6">
    <location>
        <begin position="299"/>
        <end position="323"/>
    </location>
</feature>
<evidence type="ECO:0000256" key="6">
    <source>
        <dbReference type="SAM" id="MobiDB-lite"/>
    </source>
</evidence>
<evidence type="ECO:0000256" key="3">
    <source>
        <dbReference type="ARBA" id="ARBA00022692"/>
    </source>
</evidence>
<feature type="transmembrane region" description="Helical" evidence="7">
    <location>
        <begin position="75"/>
        <end position="97"/>
    </location>
</feature>
<evidence type="ECO:0000259" key="8">
    <source>
        <dbReference type="Pfam" id="PF00892"/>
    </source>
</evidence>
<feature type="transmembrane region" description="Helical" evidence="7">
    <location>
        <begin position="156"/>
        <end position="179"/>
    </location>
</feature>
<reference evidence="10" key="1">
    <citation type="journal article" date="2019" name="Int. J. Syst. Evol. Microbiol.">
        <title>The Global Catalogue of Microorganisms (GCM) 10K type strain sequencing project: providing services to taxonomists for standard genome sequencing and annotation.</title>
        <authorList>
            <consortium name="The Broad Institute Genomics Platform"/>
            <consortium name="The Broad Institute Genome Sequencing Center for Infectious Disease"/>
            <person name="Wu L."/>
            <person name="Ma J."/>
        </authorList>
    </citation>
    <scope>NUCLEOTIDE SEQUENCE [LARGE SCALE GENOMIC DNA]</scope>
    <source>
        <strain evidence="10">JCM 7356</strain>
    </source>
</reference>
<feature type="transmembrane region" description="Helical" evidence="7">
    <location>
        <begin position="251"/>
        <end position="271"/>
    </location>
</feature>
<feature type="transmembrane region" description="Helical" evidence="7">
    <location>
        <begin position="186"/>
        <end position="205"/>
    </location>
</feature>
<feature type="transmembrane region" description="Helical" evidence="7">
    <location>
        <begin position="9"/>
        <end position="30"/>
    </location>
</feature>
<feature type="transmembrane region" description="Helical" evidence="7">
    <location>
        <begin position="130"/>
        <end position="150"/>
    </location>
</feature>
<name>A0ABP5QGK6_9ACTN</name>
<dbReference type="SUPFAM" id="SSF103481">
    <property type="entry name" value="Multidrug resistance efflux transporter EmrE"/>
    <property type="match status" value="2"/>
</dbReference>
<keyword evidence="10" id="KW-1185">Reference proteome</keyword>
<proteinExistence type="inferred from homology"/>
<dbReference type="PANTHER" id="PTHR32322">
    <property type="entry name" value="INNER MEMBRANE TRANSPORTER"/>
    <property type="match status" value="1"/>
</dbReference>
<evidence type="ECO:0000256" key="7">
    <source>
        <dbReference type="SAM" id="Phobius"/>
    </source>
</evidence>
<gene>
    <name evidence="9" type="ORF">GCM10010430_14890</name>
</gene>
<dbReference type="Proteomes" id="UP001500305">
    <property type="component" value="Unassembled WGS sequence"/>
</dbReference>
<keyword evidence="5 7" id="KW-0472">Membrane</keyword>
<comment type="caution">
    <text evidence="9">The sequence shown here is derived from an EMBL/GenBank/DDBJ whole genome shotgun (WGS) entry which is preliminary data.</text>
</comment>
<organism evidence="9 10">
    <name type="scientific">Kitasatospora cystarginea</name>
    <dbReference type="NCBI Taxonomy" id="58350"/>
    <lineage>
        <taxon>Bacteria</taxon>
        <taxon>Bacillati</taxon>
        <taxon>Actinomycetota</taxon>
        <taxon>Actinomycetes</taxon>
        <taxon>Kitasatosporales</taxon>
        <taxon>Streptomycetaceae</taxon>
        <taxon>Kitasatospora</taxon>
    </lineage>
</organism>
<feature type="compositionally biased region" description="Polar residues" evidence="6">
    <location>
        <begin position="313"/>
        <end position="323"/>
    </location>
</feature>
<dbReference type="RefSeq" id="WP_344635438.1">
    <property type="nucleotide sequence ID" value="NZ_BAAATR010000005.1"/>
</dbReference>
<feature type="transmembrane region" description="Helical" evidence="7">
    <location>
        <begin position="277"/>
        <end position="293"/>
    </location>
</feature>
<evidence type="ECO:0000256" key="2">
    <source>
        <dbReference type="ARBA" id="ARBA00007362"/>
    </source>
</evidence>
<protein>
    <submittedName>
        <fullName evidence="9">DMT family transporter</fullName>
    </submittedName>
</protein>
<dbReference type="InterPro" id="IPR037185">
    <property type="entry name" value="EmrE-like"/>
</dbReference>
<feature type="transmembrane region" description="Helical" evidence="7">
    <location>
        <begin position="103"/>
        <end position="123"/>
    </location>
</feature>
<accession>A0ABP5QGK6</accession>
<keyword evidence="4 7" id="KW-1133">Transmembrane helix</keyword>
<feature type="domain" description="EamA" evidence="8">
    <location>
        <begin position="156"/>
        <end position="289"/>
    </location>
</feature>
<evidence type="ECO:0000256" key="5">
    <source>
        <dbReference type="ARBA" id="ARBA00023136"/>
    </source>
</evidence>
<sequence length="323" mass="32900">MTASPAPGGALRAATAMAVLGCSTGVTAAFSRYPLFGGQAVRYLLAAVILLPIAARSRSGSLPGHRGPRLSTGELWRLTALAGTGLFGFNVLMVQALRHSDPATVGSVVGCAPLVLAVLAPMLERRRPRLRLVAAAGVVVVGAAITQGFSTGGPVGFLYALGTLGCEAAFSLLAVPLLPRLGPVRVSAYATVLAVPMFALAGLLVDGTALLRRPTEAELAALLYLAVLLTCVAFLLWYAALSRLGAERAGLFAGLIPVTAALSGALLGTGALHAGELSGAVLVGLGVCLGLSLPQRHAEPTRHTDPMHHADLTDNQDASLVAQ</sequence>
<comment type="subcellular location">
    <subcellularLocation>
        <location evidence="1">Membrane</location>
        <topology evidence="1">Multi-pass membrane protein</topology>
    </subcellularLocation>
</comment>
<keyword evidence="3 7" id="KW-0812">Transmembrane</keyword>
<dbReference type="InterPro" id="IPR000620">
    <property type="entry name" value="EamA_dom"/>
</dbReference>
<evidence type="ECO:0000256" key="1">
    <source>
        <dbReference type="ARBA" id="ARBA00004141"/>
    </source>
</evidence>
<comment type="similarity">
    <text evidence="2">Belongs to the EamA transporter family.</text>
</comment>
<dbReference type="Pfam" id="PF00892">
    <property type="entry name" value="EamA"/>
    <property type="match status" value="2"/>
</dbReference>
<feature type="transmembrane region" description="Helical" evidence="7">
    <location>
        <begin position="36"/>
        <end position="55"/>
    </location>
</feature>
<feature type="transmembrane region" description="Helical" evidence="7">
    <location>
        <begin position="217"/>
        <end position="239"/>
    </location>
</feature>
<evidence type="ECO:0000313" key="10">
    <source>
        <dbReference type="Proteomes" id="UP001500305"/>
    </source>
</evidence>
<feature type="domain" description="EamA" evidence="8">
    <location>
        <begin position="30"/>
        <end position="145"/>
    </location>
</feature>
<feature type="compositionally biased region" description="Basic and acidic residues" evidence="6">
    <location>
        <begin position="299"/>
        <end position="312"/>
    </location>
</feature>
<dbReference type="InterPro" id="IPR050638">
    <property type="entry name" value="AA-Vitamin_Transporters"/>
</dbReference>
<evidence type="ECO:0000256" key="4">
    <source>
        <dbReference type="ARBA" id="ARBA00022989"/>
    </source>
</evidence>